<proteinExistence type="predicted"/>
<accession>A0A6H1ZUB0</accession>
<protein>
    <recommendedName>
        <fullName evidence="3">Scaffolding protein</fullName>
    </recommendedName>
</protein>
<dbReference type="EMBL" id="MT144269">
    <property type="protein sequence ID" value="QJA51516.1"/>
    <property type="molecule type" value="Genomic_DNA"/>
</dbReference>
<organism evidence="2">
    <name type="scientific">viral metagenome</name>
    <dbReference type="NCBI Taxonomy" id="1070528"/>
    <lineage>
        <taxon>unclassified sequences</taxon>
        <taxon>metagenomes</taxon>
        <taxon>organismal metagenomes</taxon>
    </lineage>
</organism>
<reference evidence="2" key="1">
    <citation type="submission" date="2020-03" db="EMBL/GenBank/DDBJ databases">
        <title>The deep terrestrial virosphere.</title>
        <authorList>
            <person name="Holmfeldt K."/>
            <person name="Nilsson E."/>
            <person name="Simone D."/>
            <person name="Lopez-Fernandez M."/>
            <person name="Wu X."/>
            <person name="de Brujin I."/>
            <person name="Lundin D."/>
            <person name="Andersson A."/>
            <person name="Bertilsson S."/>
            <person name="Dopson M."/>
        </authorList>
    </citation>
    <scope>NUCLEOTIDE SEQUENCE</scope>
    <source>
        <strain evidence="2">TM448A02179</strain>
    </source>
</reference>
<name>A0A6H1ZUB0_9ZZZZ</name>
<evidence type="ECO:0000256" key="1">
    <source>
        <dbReference type="SAM" id="MobiDB-lite"/>
    </source>
</evidence>
<feature type="region of interest" description="Disordered" evidence="1">
    <location>
        <begin position="1"/>
        <end position="51"/>
    </location>
</feature>
<gene>
    <name evidence="2" type="ORF">TM448A02179_0006</name>
</gene>
<evidence type="ECO:0008006" key="3">
    <source>
        <dbReference type="Google" id="ProtNLM"/>
    </source>
</evidence>
<feature type="region of interest" description="Disordered" evidence="1">
    <location>
        <begin position="157"/>
        <end position="183"/>
    </location>
</feature>
<evidence type="ECO:0000313" key="2">
    <source>
        <dbReference type="EMBL" id="QJA51516.1"/>
    </source>
</evidence>
<sequence>MNILAEENDLVFGDTDNPEEDKTSENNEYEETEEEDEEEEEEKSSSEIAQKIKYREKFKSEKMRAENLEKELDKIRNKDIPEEDKEAQAKKYIRDVAKEAYREILDQEKMEKETTTEKFQEELDQVLDDNPDLSEKKILDICKELEVKPAIAAKILNRSETKKAKPNLPTSQRGTGKAETKKYDDKGKDFFQIAREAIKDYKQKTGT</sequence>
<feature type="compositionally biased region" description="Acidic residues" evidence="1">
    <location>
        <begin position="27"/>
        <end position="42"/>
    </location>
</feature>
<dbReference type="AlphaFoldDB" id="A0A6H1ZUB0"/>